<dbReference type="InterPro" id="IPR053529">
    <property type="entry name" value="Peptidase_M23B"/>
</dbReference>
<dbReference type="InterPro" id="IPR050570">
    <property type="entry name" value="Cell_wall_metabolism_enzyme"/>
</dbReference>
<dbReference type="FunFam" id="2.70.70.10:FF:000005">
    <property type="entry name" value="Hypothetical lipoprotein YgeR"/>
    <property type="match status" value="1"/>
</dbReference>
<dbReference type="STRING" id="630626.EBL_c07080"/>
<dbReference type="PROSITE" id="PS51257">
    <property type="entry name" value="PROKAR_LIPOPROTEIN"/>
    <property type="match status" value="1"/>
</dbReference>
<dbReference type="PATRIC" id="fig|630626.3.peg.697"/>
<dbReference type="AlphaFoldDB" id="I2B5M8"/>
<evidence type="ECO:0000256" key="1">
    <source>
        <dbReference type="ARBA" id="ARBA00004635"/>
    </source>
</evidence>
<dbReference type="HOGENOM" id="CLU_029425_0_4_6"/>
<dbReference type="InterPro" id="IPR011055">
    <property type="entry name" value="Dup_hybrid_motif"/>
</dbReference>
<dbReference type="InterPro" id="IPR036779">
    <property type="entry name" value="LysM_dom_sf"/>
</dbReference>
<dbReference type="GO" id="GO:0004222">
    <property type="term" value="F:metalloendopeptidase activity"/>
    <property type="evidence" value="ECO:0007669"/>
    <property type="project" value="TreeGrafter"/>
</dbReference>
<keyword evidence="2 7" id="KW-0732">Signal</keyword>
<dbReference type="eggNOG" id="COG4942">
    <property type="taxonomic scope" value="Bacteria"/>
</dbReference>
<dbReference type="Proteomes" id="UP000001955">
    <property type="component" value="Chromosome"/>
</dbReference>
<dbReference type="RefSeq" id="WP_002445558.1">
    <property type="nucleotide sequence ID" value="NC_017910.1"/>
</dbReference>
<organism evidence="9 10">
    <name type="scientific">Shimwellia blattae (strain ATCC 29907 / DSM 4481 / JCM 1650 / NBRC 105725 / CDC 9005-74)</name>
    <name type="common">Escherichia blattae</name>
    <dbReference type="NCBI Taxonomy" id="630626"/>
    <lineage>
        <taxon>Bacteria</taxon>
        <taxon>Pseudomonadati</taxon>
        <taxon>Pseudomonadota</taxon>
        <taxon>Gammaproteobacteria</taxon>
        <taxon>Enterobacterales</taxon>
        <taxon>Enterobacteriaceae</taxon>
        <taxon>Shimwellia</taxon>
    </lineage>
</organism>
<evidence type="ECO:0000256" key="5">
    <source>
        <dbReference type="ARBA" id="ARBA00023288"/>
    </source>
</evidence>
<dbReference type="InterPro" id="IPR018392">
    <property type="entry name" value="LysM"/>
</dbReference>
<dbReference type="PROSITE" id="PS51782">
    <property type="entry name" value="LYSM"/>
    <property type="match status" value="1"/>
</dbReference>
<accession>K6UXD0</accession>
<evidence type="ECO:0000256" key="4">
    <source>
        <dbReference type="ARBA" id="ARBA00023139"/>
    </source>
</evidence>
<dbReference type="EMBL" id="CP001560">
    <property type="protein sequence ID" value="AFJ45832.1"/>
    <property type="molecule type" value="Genomic_DNA"/>
</dbReference>
<accession>I2B5M8</accession>
<protein>
    <submittedName>
        <fullName evidence="9">Putative peptidase</fullName>
    </submittedName>
</protein>
<dbReference type="Gene3D" id="2.70.70.10">
    <property type="entry name" value="Glucose Permease (Domain IIA)"/>
    <property type="match status" value="1"/>
</dbReference>
<dbReference type="SUPFAM" id="SSF51261">
    <property type="entry name" value="Duplicated hybrid motif"/>
    <property type="match status" value="1"/>
</dbReference>
<feature type="domain" description="LysM" evidence="8">
    <location>
        <begin position="38"/>
        <end position="82"/>
    </location>
</feature>
<keyword evidence="4" id="KW-0564">Palmitate</keyword>
<dbReference type="PANTHER" id="PTHR21666">
    <property type="entry name" value="PEPTIDASE-RELATED"/>
    <property type="match status" value="1"/>
</dbReference>
<evidence type="ECO:0000256" key="2">
    <source>
        <dbReference type="ARBA" id="ARBA00022729"/>
    </source>
</evidence>
<keyword evidence="10" id="KW-1185">Reference proteome</keyword>
<dbReference type="NCBIfam" id="NF040883">
    <property type="entry name" value="amid_act_ActS"/>
    <property type="match status" value="1"/>
</dbReference>
<dbReference type="Pfam" id="PF01551">
    <property type="entry name" value="Peptidase_M23"/>
    <property type="match status" value="1"/>
</dbReference>
<evidence type="ECO:0000256" key="3">
    <source>
        <dbReference type="ARBA" id="ARBA00023136"/>
    </source>
</evidence>
<dbReference type="GO" id="GO:0009279">
    <property type="term" value="C:cell outer membrane"/>
    <property type="evidence" value="ECO:0007669"/>
    <property type="project" value="TreeGrafter"/>
</dbReference>
<reference evidence="9 10" key="1">
    <citation type="journal article" date="2012" name="J. Bacteriol.">
        <title>Complete genome sequence of the B12-producing Shimwellia blattae strain DSM 4481, isolated from a cockroach.</title>
        <authorList>
            <person name="Brzuszkiewicz E."/>
            <person name="Waschkowitz T."/>
            <person name="Wiezer A."/>
            <person name="Daniel R."/>
        </authorList>
    </citation>
    <scope>NUCLEOTIDE SEQUENCE [LARGE SCALE GENOMIC DNA]</scope>
    <source>
        <strain evidence="10">ATCC 29907 / DSM 4481 / JCM 1650 / NBRC 105725 / CDC 9005-74</strain>
    </source>
</reference>
<evidence type="ECO:0000256" key="7">
    <source>
        <dbReference type="SAM" id="SignalP"/>
    </source>
</evidence>
<comment type="subcellular location">
    <subcellularLocation>
        <location evidence="1">Membrane</location>
        <topology evidence="1">Lipid-anchor</topology>
    </subcellularLocation>
</comment>
<dbReference type="OrthoDB" id="9795421at2"/>
<dbReference type="Pfam" id="PF01476">
    <property type="entry name" value="LysM"/>
    <property type="match status" value="1"/>
</dbReference>
<keyword evidence="3" id="KW-0472">Membrane</keyword>
<evidence type="ECO:0000313" key="9">
    <source>
        <dbReference type="EMBL" id="AFJ45832.1"/>
    </source>
</evidence>
<gene>
    <name evidence="9" type="primary">ygeR</name>
    <name evidence="9" type="ordered locus">EBL_c07080</name>
</gene>
<dbReference type="SMART" id="SM00257">
    <property type="entry name" value="LysM"/>
    <property type="match status" value="1"/>
</dbReference>
<evidence type="ECO:0000259" key="8">
    <source>
        <dbReference type="PROSITE" id="PS51782"/>
    </source>
</evidence>
<dbReference type="Gene3D" id="3.10.350.10">
    <property type="entry name" value="LysM domain"/>
    <property type="match status" value="1"/>
</dbReference>
<dbReference type="CDD" id="cd12797">
    <property type="entry name" value="M23_peptidase"/>
    <property type="match status" value="1"/>
</dbReference>
<evidence type="ECO:0000313" key="10">
    <source>
        <dbReference type="Proteomes" id="UP000001955"/>
    </source>
</evidence>
<feature type="region of interest" description="Disordered" evidence="6">
    <location>
        <begin position="83"/>
        <end position="102"/>
    </location>
</feature>
<dbReference type="PANTHER" id="PTHR21666:SF269">
    <property type="entry name" value="METALLOENDOPEPTIDASE"/>
    <property type="match status" value="1"/>
</dbReference>
<feature type="chain" id="PRO_5003655248" evidence="7">
    <location>
        <begin position="20"/>
        <end position="249"/>
    </location>
</feature>
<evidence type="ECO:0000256" key="6">
    <source>
        <dbReference type="SAM" id="MobiDB-lite"/>
    </source>
</evidence>
<feature type="signal peptide" evidence="7">
    <location>
        <begin position="1"/>
        <end position="19"/>
    </location>
</feature>
<dbReference type="InterPro" id="IPR016047">
    <property type="entry name" value="M23ase_b-sheet_dom"/>
</dbReference>
<dbReference type="GO" id="GO:0032153">
    <property type="term" value="C:cell division site"/>
    <property type="evidence" value="ECO:0007669"/>
    <property type="project" value="TreeGrafter"/>
</dbReference>
<name>I2B5M8_SHIBC</name>
<dbReference type="KEGG" id="ebt:EBL_c07080"/>
<keyword evidence="5" id="KW-0449">Lipoprotein</keyword>
<dbReference type="CDD" id="cd00118">
    <property type="entry name" value="LysM"/>
    <property type="match status" value="1"/>
</dbReference>
<sequence length="249" mass="26595">MWSKGSQLILWLRRGGLLACCLILAACAGKGGDGYSGTTWTVKRGDTLYRVSRETGTSVAELARLNGLKAPYTINVGQKLRVNGTAPASKRRGSAVASSKRTTGAVRMPAKPAVGWPPVGDRCWRWPASGRVILPYSSADGGNKGIDIAGKQGDPVYASGAGTVVYAGNQLRGYGNLIMIKHDERYITAYAHNDTMLVHNGEKVKAGQKIATMGSSGAESVRLHFQIRYKATAIDPQRYLPQQGKSPSC</sequence>
<proteinExistence type="predicted"/>